<dbReference type="EMBL" id="QCZI01000001">
    <property type="protein sequence ID" value="PWA07253.1"/>
    <property type="molecule type" value="Genomic_DNA"/>
</dbReference>
<comment type="caution">
    <text evidence="2">The sequence shown here is derived from an EMBL/GenBank/DDBJ whole genome shotgun (WGS) entry which is preliminary data.</text>
</comment>
<dbReference type="InterPro" id="IPR026341">
    <property type="entry name" value="T9SS_type_B"/>
</dbReference>
<dbReference type="Proteomes" id="UP000245449">
    <property type="component" value="Unassembled WGS sequence"/>
</dbReference>
<sequence length="1537" mass="165826">MKKLSLLLAFSIAVNCFSQAITVNTSTYSVPQLVNTVLINSLCASATNITSKTGTNFGSSNGIGYFQNTNPNFPIKNGVILSTGNAQNAVGPNFTALNDGANNWPGDSALENTMTQAGITMNSINATVLEFDFTPISPSFSFQFLFASEEYGNFQCQFSDAFAFLLTNTATGVTTNLAIVPNTTTPISVTTIRDYLYNSKCPSANAQYFGSYNGASAAAGSATNFNGQTKLLNASATLVPNTPYHIKLVIADRTDSGSDSAIFIASDTFNIGQNVLGLDLTVADNTAICFGTSHILSSGLNPADYTLSWKKDGVPKGNGANLTISQPGNYSITYQNKINGCPPETDFLKVEYFPMIVTKNPINLSKCDIGSPTYLYDLSLNTPIVKTGLDPLTVINYYASIPDANAGINVLPTNYTSAPGQTVYVRINNSANSCFTVKSFKLLTSPAPIANKPPDITQCAIKAGTNTSQIQPSKQNPFILNGQSATSNIITYYTSISDANTNTNPLGNVYTGIDGTIIYARIENSTDTSCFSTTSFKLIVNPLPEVDKLLDVEACDKYLLMPLVNGNYSTKDIETGNVFLAGDAVLETTTMQIINQPDGPLGCAAKSTFKITIIDAEKLTPKSSTHCENYTLPALEVGKYFTLPGGKGTEIKKGTVITTTTTINFYYKAKEEPFCEIDEPFTVTIIPIENVGIHPNVFDCTSYRLPPLTAGNYYTQDNGGGSMLAPGTVITTSQTVYVYNTNASDPLNICVSKTSFEIFIGINTPPDISQCEGYPLPDLPIGNYYTLPSGAGTLIPFGTIINDTQTIYIYVPNGNVPNCTDTIHFVVQIAQPQIDVLNDITACDNYTLPLLAKGAYYTETNGAGTLLKAGDIITSSQTIYIFKRSIDCNNESSFKVTINKSPLIDSRALVESCNNYVLTPLTVGDYYTGPGGSGTKLSSGTVINTSQKIYIYAVSKISANCTSENSFDIILYSIEADQPADVSACDSYTLPALKVGNYYDQPGDYSSGDVIRSGTAGIMHAGDVITTTKTLYIYTESGERINCTDENSFVITINKSPIIGAVSDVNVCNSYTLPKLALGDYYTQTGGAGTLLKEGDIITSTQTLYVYAQTATTPNCTDEKSFKVTIFNVDELPDITICEGYTLPQLKIGNYYTGSNGTGTILNSGEVVKSFQTIYIYSLSPFSPTCNDQSDFVVTIVDTPIAFPVPSNLTTVCDYDGTNDGITIFNLTPLSSTILGSQTSAEFTIQYYAKQADAIAQINPIVSTDLKTIFVRVSNTLTPNCFDIKSIAITVKKLPVPNPKGGIICYDSKTSTLLNPYIIPSGLSAVDYTFKWLNETGVIMGTNDTYNAILPGTYTLIATDNQLGCVSDPISVEVSPSEPAVIGYSSSDYFLENQMIVVEANGVGGFYEYQLDSGVFQDSPVFQNVPSGTHTITVRDKNGCGNSVTEALIVNYPKFFTPNGDGYNDTWNIYDLKEDMDATIYIFDRYGKLLSQIKPSGHGWDGSYNNQNMPSSDYWFTINYLKFGVLKEFKSHFSMKR</sequence>
<gene>
    <name evidence="2" type="ORF">DB895_00580</name>
</gene>
<keyword evidence="3" id="KW-1185">Reference proteome</keyword>
<evidence type="ECO:0000313" key="2">
    <source>
        <dbReference type="EMBL" id="PWA07253.1"/>
    </source>
</evidence>
<name>A0A2U1JQT7_9FLAO</name>
<dbReference type="NCBIfam" id="NF038133">
    <property type="entry name" value="choice_anch_L"/>
    <property type="match status" value="1"/>
</dbReference>
<dbReference type="Pfam" id="PF13585">
    <property type="entry name" value="CHU_C"/>
    <property type="match status" value="1"/>
</dbReference>
<dbReference type="RefSeq" id="WP_116723400.1">
    <property type="nucleotide sequence ID" value="NZ_QCZI01000001.1"/>
</dbReference>
<feature type="signal peptide" evidence="1">
    <location>
        <begin position="1"/>
        <end position="20"/>
    </location>
</feature>
<organism evidence="2 3">
    <name type="scientific">Flavobacterium psychrotolerans</name>
    <dbReference type="NCBI Taxonomy" id="2169410"/>
    <lineage>
        <taxon>Bacteria</taxon>
        <taxon>Pseudomonadati</taxon>
        <taxon>Bacteroidota</taxon>
        <taxon>Flavobacteriia</taxon>
        <taxon>Flavobacteriales</taxon>
        <taxon>Flavobacteriaceae</taxon>
        <taxon>Flavobacterium</taxon>
    </lineage>
</organism>
<feature type="chain" id="PRO_5015730918" evidence="1">
    <location>
        <begin position="21"/>
        <end position="1537"/>
    </location>
</feature>
<proteinExistence type="predicted"/>
<dbReference type="NCBIfam" id="TIGR04131">
    <property type="entry name" value="Bac_Flav_CTERM"/>
    <property type="match status" value="1"/>
</dbReference>
<evidence type="ECO:0000313" key="3">
    <source>
        <dbReference type="Proteomes" id="UP000245449"/>
    </source>
</evidence>
<evidence type="ECO:0000256" key="1">
    <source>
        <dbReference type="SAM" id="SignalP"/>
    </source>
</evidence>
<protein>
    <submittedName>
        <fullName evidence="2">Adhesin</fullName>
    </submittedName>
</protein>
<keyword evidence="1" id="KW-0732">Signal</keyword>
<accession>A0A2U1JQT7</accession>
<dbReference type="OrthoDB" id="9765926at2"/>
<reference evidence="2 3" key="1">
    <citation type="submission" date="2018-04" db="EMBL/GenBank/DDBJ databases">
        <title>Flavobacterium sp. nov., isolated from glacier ice.</title>
        <authorList>
            <person name="Liu Q."/>
            <person name="Xin Y.-H."/>
        </authorList>
    </citation>
    <scope>NUCLEOTIDE SEQUENCE [LARGE SCALE GENOMIC DNA]</scope>
    <source>
        <strain evidence="2 3">RB1R5</strain>
    </source>
</reference>
<dbReference type="InterPro" id="IPR049804">
    <property type="entry name" value="Choice_anch_L"/>
</dbReference>